<evidence type="ECO:0000313" key="2">
    <source>
        <dbReference type="EMBL" id="AOY76028.1"/>
    </source>
</evidence>
<keyword evidence="1" id="KW-0732">Signal</keyword>
<sequence length="323" mass="35402">MKRNNRVLNVFLALVMVVSLTSGMTMTAFAEEDQASSNVNTETVTPSTDTLFKVDKIVGTSASSIDSLFDENQMASREVGPRLSSVTLAYKDGKLVLRGILTYDSEVIDLVSSGDLYKNEKTDNAATYGNLILGDMSDFDNIHFVQLRIDKDKSCIRIILQTKDTKELMQFEAPIDNSIFDALYHSQKNKLRGTALEEKIIELYSVAGNLIDKDSSTGEDESISPAVSTSGIQPVAASYNGWTKLIADLNKNGSATLGNYSNIDTSMFKGNGWKHDNTWGNTPYSFVSYSKPNGTGEYLTQFALVDIVTQSYAGTGDKWNASM</sequence>
<feature type="signal peptide" evidence="1">
    <location>
        <begin position="1"/>
        <end position="30"/>
    </location>
</feature>
<feature type="chain" id="PRO_5042225474" evidence="1">
    <location>
        <begin position="31"/>
        <end position="323"/>
    </location>
</feature>
<dbReference type="EMBL" id="CP020559">
    <property type="protein sequence ID" value="ARE86385.1"/>
    <property type="molecule type" value="Genomic_DNA"/>
</dbReference>
<organism evidence="3 5">
    <name type="scientific">Clostridium formicaceticum</name>
    <dbReference type="NCBI Taxonomy" id="1497"/>
    <lineage>
        <taxon>Bacteria</taxon>
        <taxon>Bacillati</taxon>
        <taxon>Bacillota</taxon>
        <taxon>Clostridia</taxon>
        <taxon>Eubacteriales</taxon>
        <taxon>Clostridiaceae</taxon>
        <taxon>Clostridium</taxon>
    </lineage>
</organism>
<evidence type="ECO:0000313" key="5">
    <source>
        <dbReference type="Proteomes" id="UP000192478"/>
    </source>
</evidence>
<dbReference type="KEGG" id="cfm:BJL90_09025"/>
<evidence type="ECO:0000256" key="1">
    <source>
        <dbReference type="SAM" id="SignalP"/>
    </source>
</evidence>
<reference evidence="3 5" key="2">
    <citation type="submission" date="2017-03" db="EMBL/GenBank/DDBJ databases">
        <title>Complete sequence of Clostridium formicaceticum DSM 92.</title>
        <authorList>
            <person name="Poehlein A."/>
            <person name="Karl M."/>
            <person name="Bengelsdorf F.R."/>
            <person name="Duerre P."/>
            <person name="Daniel R."/>
        </authorList>
    </citation>
    <scope>NUCLEOTIDE SEQUENCE [LARGE SCALE GENOMIC DNA]</scope>
    <source>
        <strain evidence="3 5">DSM 92</strain>
    </source>
</reference>
<dbReference type="Proteomes" id="UP000177894">
    <property type="component" value="Chromosome"/>
</dbReference>
<dbReference type="Proteomes" id="UP000192478">
    <property type="component" value="Chromosome"/>
</dbReference>
<evidence type="ECO:0000313" key="3">
    <source>
        <dbReference type="EMBL" id="ARE86385.1"/>
    </source>
</evidence>
<accession>A0AAC9WG50</accession>
<proteinExistence type="predicted"/>
<name>A0AAC9WG50_9CLOT</name>
<dbReference type="AlphaFoldDB" id="A0AAC9WG50"/>
<dbReference type="RefSeq" id="WP_070966834.1">
    <property type="nucleotide sequence ID" value="NZ_CP017603.1"/>
</dbReference>
<dbReference type="EMBL" id="CP017603">
    <property type="protein sequence ID" value="AOY76028.1"/>
    <property type="molecule type" value="Genomic_DNA"/>
</dbReference>
<reference evidence="2 4" key="1">
    <citation type="submission" date="2016-10" db="EMBL/GenBank/DDBJ databases">
        <title>Complete Genome Sequence of Acetogen Clostridium formicoaceticum ATCC 27076.</title>
        <authorList>
            <person name="Bao T."/>
            <person name="Cheng C."/>
            <person name="Zhao J."/>
            <person name="Yang S.-T."/>
            <person name="Wang J."/>
            <person name="Wang M."/>
        </authorList>
    </citation>
    <scope>NUCLEOTIDE SEQUENCE [LARGE SCALE GENOMIC DNA]</scope>
    <source>
        <strain evidence="2 4">ATCC 27076</strain>
    </source>
</reference>
<gene>
    <name evidence="2" type="ORF">BJL90_09025</name>
    <name evidence="3" type="ORF">CLFO_07070</name>
</gene>
<evidence type="ECO:0000313" key="4">
    <source>
        <dbReference type="Proteomes" id="UP000177894"/>
    </source>
</evidence>
<keyword evidence="4" id="KW-1185">Reference proteome</keyword>
<protein>
    <submittedName>
        <fullName evidence="3">Uncharacterized protein</fullName>
    </submittedName>
</protein>